<proteinExistence type="predicted"/>
<feature type="compositionally biased region" description="Low complexity" evidence="1">
    <location>
        <begin position="259"/>
        <end position="277"/>
    </location>
</feature>
<gene>
    <name evidence="2" type="ORF">BBK36DRAFT_1117698</name>
</gene>
<sequence>MPLAPTPLSGCPLHRLEIRDGSTGTVYDATQLESSLTATLEARRSLSGGTNKSDLMLQSHLGLSRVLSIQLADLLTSSGDTTEVVTVDKPSQQMCIRIHEKKQTILFTFKESRDFNVAIYTLKRFGFRVRDSVFSFNHTTAGLARSQSSAPSSNDLGPRLSSITPLQGYGSSQAPSPFSFTALLNSDVPLSQIQSMGTQHEPYESPSPDSSQQLIRHIVPATYAHQNPYQLYLGQHGNLYQPRVSSPLRNAVEVDSRDLSPMSPVSPMPQSQPSLSVHPTTVRSLLAQRSTSAPITTPPSWQQPRYMNTDGCGSPYYQQSPPGSQETTITSTESDSQSTDGTNVTLPLQIAEDFRKLMPQPRNLPFLKEGKTKTAVLKPVKRRAKTELGPSSAKRKNSFFAGHGNSNTSNDGAVSCVQENGANSDIDDASAAPITLHPTSFQTRVSQNGATSPDHSSLEICDLPPMLIADSSLLEKVNNSTSRALANMSSVFAQVESLLAMRDLNSTEPQFVLPDALFFRLIVDEVAGPFIIVNEVAWCHGYYMAWKLMIPKNQEPDWPHEVPSDLLVEAADVLDLAACELYAYQSGYRSNQRVTVYTDTLERVAWCVRECVGMRWIYRW</sequence>
<evidence type="ECO:0000313" key="3">
    <source>
        <dbReference type="Proteomes" id="UP000241546"/>
    </source>
</evidence>
<dbReference type="EMBL" id="KZ680212">
    <property type="protein sequence ID" value="PTB66962.1"/>
    <property type="molecule type" value="Genomic_DNA"/>
</dbReference>
<feature type="region of interest" description="Disordered" evidence="1">
    <location>
        <begin position="256"/>
        <end position="343"/>
    </location>
</feature>
<dbReference type="OrthoDB" id="5142910at2759"/>
<feature type="region of interest" description="Disordered" evidence="1">
    <location>
        <begin position="382"/>
        <end position="420"/>
    </location>
</feature>
<organism evidence="2 3">
    <name type="scientific">Trichoderma citrinoviride</name>
    <dbReference type="NCBI Taxonomy" id="58853"/>
    <lineage>
        <taxon>Eukaryota</taxon>
        <taxon>Fungi</taxon>
        <taxon>Dikarya</taxon>
        <taxon>Ascomycota</taxon>
        <taxon>Pezizomycotina</taxon>
        <taxon>Sordariomycetes</taxon>
        <taxon>Hypocreomycetidae</taxon>
        <taxon>Hypocreales</taxon>
        <taxon>Hypocreaceae</taxon>
        <taxon>Trichoderma</taxon>
    </lineage>
</organism>
<accession>A0A2T4BCA2</accession>
<feature type="compositionally biased region" description="Polar residues" evidence="1">
    <location>
        <begin position="404"/>
        <end position="420"/>
    </location>
</feature>
<keyword evidence="3" id="KW-1185">Reference proteome</keyword>
<dbReference type="AlphaFoldDB" id="A0A2T4BCA2"/>
<dbReference type="GeneID" id="36598505"/>
<protein>
    <submittedName>
        <fullName evidence="2">Uncharacterized protein</fullName>
    </submittedName>
</protein>
<evidence type="ECO:0000313" key="2">
    <source>
        <dbReference type="EMBL" id="PTB66962.1"/>
    </source>
</evidence>
<feature type="region of interest" description="Disordered" evidence="1">
    <location>
        <begin position="144"/>
        <end position="169"/>
    </location>
</feature>
<dbReference type="RefSeq" id="XP_024750282.1">
    <property type="nucleotide sequence ID" value="XM_024890387.1"/>
</dbReference>
<name>A0A2T4BCA2_9HYPO</name>
<feature type="compositionally biased region" description="Polar residues" evidence="1">
    <location>
        <begin position="278"/>
        <end position="306"/>
    </location>
</feature>
<dbReference type="Proteomes" id="UP000241546">
    <property type="component" value="Unassembled WGS sequence"/>
</dbReference>
<reference evidence="3" key="1">
    <citation type="submission" date="2016-07" db="EMBL/GenBank/DDBJ databases">
        <title>Multiple horizontal gene transfer events from other fungi enriched the ability of initially mycotrophic Trichoderma (Ascomycota) to feed on dead plant biomass.</title>
        <authorList>
            <consortium name="DOE Joint Genome Institute"/>
            <person name="Atanasova L."/>
            <person name="Chenthamara K."/>
            <person name="Zhang J."/>
            <person name="Grujic M."/>
            <person name="Henrissat B."/>
            <person name="Kuo A."/>
            <person name="Aerts A."/>
            <person name="Salamov A."/>
            <person name="Lipzen A."/>
            <person name="Labutti K."/>
            <person name="Barry K."/>
            <person name="Miao Y."/>
            <person name="Rahimi M.J."/>
            <person name="Shen Q."/>
            <person name="Grigoriev I.V."/>
            <person name="Kubicek C.P."/>
            <person name="Druzhinina I.S."/>
        </authorList>
    </citation>
    <scope>NUCLEOTIDE SEQUENCE [LARGE SCALE GENOMIC DNA]</scope>
    <source>
        <strain evidence="3">TUCIM 6016</strain>
    </source>
</reference>
<feature type="compositionally biased region" description="Polar residues" evidence="1">
    <location>
        <begin position="316"/>
        <end position="343"/>
    </location>
</feature>
<evidence type="ECO:0000256" key="1">
    <source>
        <dbReference type="SAM" id="MobiDB-lite"/>
    </source>
</evidence>